<dbReference type="RefSeq" id="WP_201920702.1">
    <property type="nucleotide sequence ID" value="NZ_JAERQG010000002.1"/>
</dbReference>
<feature type="transmembrane region" description="Helical" evidence="1">
    <location>
        <begin position="46"/>
        <end position="66"/>
    </location>
</feature>
<evidence type="ECO:0000256" key="1">
    <source>
        <dbReference type="SAM" id="Phobius"/>
    </source>
</evidence>
<gene>
    <name evidence="2" type="ORF">JKP34_10340</name>
</gene>
<evidence type="ECO:0000313" key="3">
    <source>
        <dbReference type="Proteomes" id="UP000642920"/>
    </source>
</evidence>
<name>A0A937DJX2_9BACT</name>
<keyword evidence="1" id="KW-0812">Transmembrane</keyword>
<evidence type="ECO:0000313" key="2">
    <source>
        <dbReference type="EMBL" id="MBL0765651.1"/>
    </source>
</evidence>
<accession>A0A937DJX2</accession>
<keyword evidence="3" id="KW-1185">Reference proteome</keyword>
<feature type="transmembrane region" description="Helical" evidence="1">
    <location>
        <begin position="6"/>
        <end position="25"/>
    </location>
</feature>
<reference evidence="2" key="1">
    <citation type="submission" date="2021-01" db="EMBL/GenBank/DDBJ databases">
        <title>Marivirga sp. nov., isolated from intertidal surface sediments.</title>
        <authorList>
            <person name="Zhang M."/>
        </authorList>
    </citation>
    <scope>NUCLEOTIDE SEQUENCE</scope>
    <source>
        <strain evidence="2">SM1354</strain>
    </source>
</reference>
<proteinExistence type="predicted"/>
<organism evidence="2 3">
    <name type="scientific">Marivirga atlantica</name>
    <dbReference type="NCBI Taxonomy" id="1548457"/>
    <lineage>
        <taxon>Bacteria</taxon>
        <taxon>Pseudomonadati</taxon>
        <taxon>Bacteroidota</taxon>
        <taxon>Cytophagia</taxon>
        <taxon>Cytophagales</taxon>
        <taxon>Marivirgaceae</taxon>
        <taxon>Marivirga</taxon>
    </lineage>
</organism>
<feature type="transmembrane region" description="Helical" evidence="1">
    <location>
        <begin position="120"/>
        <end position="139"/>
    </location>
</feature>
<feature type="transmembrane region" description="Helical" evidence="1">
    <location>
        <begin position="72"/>
        <end position="93"/>
    </location>
</feature>
<sequence length="141" mass="16716">MLLLTKLLIDCCLFMLAWLVQVIIYPSFQYTDVQKLSFWHNRYQRLISYFVLPLMLSELIISFYYTLYDFSIVHLTHSGLVIIIWLSTFLHAVPVHQNIENQSNTEENIRKLVKVNTLRTLLWTVLLILSATELYTTFIKV</sequence>
<dbReference type="AlphaFoldDB" id="A0A937DJX2"/>
<dbReference type="Proteomes" id="UP000642920">
    <property type="component" value="Unassembled WGS sequence"/>
</dbReference>
<protein>
    <submittedName>
        <fullName evidence="2">Uncharacterized protein</fullName>
    </submittedName>
</protein>
<comment type="caution">
    <text evidence="2">The sequence shown here is derived from an EMBL/GenBank/DDBJ whole genome shotgun (WGS) entry which is preliminary data.</text>
</comment>
<dbReference type="EMBL" id="JAERQG010000002">
    <property type="protein sequence ID" value="MBL0765651.1"/>
    <property type="molecule type" value="Genomic_DNA"/>
</dbReference>
<keyword evidence="1" id="KW-1133">Transmembrane helix</keyword>
<keyword evidence="1" id="KW-0472">Membrane</keyword>